<proteinExistence type="predicted"/>
<evidence type="ECO:0000313" key="2">
    <source>
        <dbReference type="Proteomes" id="UP000232003"/>
    </source>
</evidence>
<protein>
    <submittedName>
        <fullName evidence="1">Uncharacterized protein</fullName>
    </submittedName>
</protein>
<organism evidence="1 2">
    <name type="scientific">Nostoc flagelliforme CCNUN1</name>
    <dbReference type="NCBI Taxonomy" id="2038116"/>
    <lineage>
        <taxon>Bacteria</taxon>
        <taxon>Bacillati</taxon>
        <taxon>Cyanobacteriota</taxon>
        <taxon>Cyanophyceae</taxon>
        <taxon>Nostocales</taxon>
        <taxon>Nostocaceae</taxon>
        <taxon>Nostoc</taxon>
    </lineage>
</organism>
<evidence type="ECO:0000313" key="1">
    <source>
        <dbReference type="EMBL" id="AUB44449.1"/>
    </source>
</evidence>
<sequence length="53" mass="6185">MPDERISAQEYVTLECLQSDLQDLSKKADGSRLSWQKEILLPARRRDNHGTWV</sequence>
<keyword evidence="1" id="KW-0614">Plasmid</keyword>
<dbReference type="EMBL" id="CP024793">
    <property type="protein sequence ID" value="AUB44449.1"/>
    <property type="molecule type" value="Genomic_DNA"/>
</dbReference>
<keyword evidence="2" id="KW-1185">Reference proteome</keyword>
<dbReference type="Proteomes" id="UP000232003">
    <property type="component" value="Plasmid pNFSY08"/>
</dbReference>
<reference evidence="1 2" key="1">
    <citation type="submission" date="2017-11" db="EMBL/GenBank/DDBJ databases">
        <title>Complete genome of a free-living desiccation-tolerant cyanobacterium and its photosynthetic adaptation to extreme terrestrial habitat.</title>
        <authorList>
            <person name="Shang J."/>
        </authorList>
    </citation>
    <scope>NUCLEOTIDE SEQUENCE [LARGE SCALE GENOMIC DNA]</scope>
    <source>
        <strain evidence="1 2">CCNUN1</strain>
        <plasmid evidence="2">pnfsy08</plasmid>
    </source>
</reference>
<accession>A0A2K8T9W6</accession>
<geneLocation type="plasmid" evidence="2">
    <name>pnfsy08</name>
</geneLocation>
<gene>
    <name evidence="1" type="ORF">COO91_10672</name>
</gene>
<dbReference type="AlphaFoldDB" id="A0A2K8T9W6"/>
<dbReference type="KEGG" id="nfl:COO91_10672"/>
<name>A0A2K8T9W6_9NOSO</name>